<dbReference type="GO" id="GO:0003723">
    <property type="term" value="F:RNA binding"/>
    <property type="evidence" value="ECO:0007669"/>
    <property type="project" value="InterPro"/>
</dbReference>
<feature type="repeat" description="PPR" evidence="3">
    <location>
        <begin position="5"/>
        <end position="39"/>
    </location>
</feature>
<dbReference type="EMBL" id="GBRH01223347">
    <property type="protein sequence ID" value="JAD74548.1"/>
    <property type="molecule type" value="Transcribed_RNA"/>
</dbReference>
<accession>A0A0A9CJC0</accession>
<organism evidence="4">
    <name type="scientific">Arundo donax</name>
    <name type="common">Giant reed</name>
    <name type="synonym">Donax arundinaceus</name>
    <dbReference type="NCBI Taxonomy" id="35708"/>
    <lineage>
        <taxon>Eukaryota</taxon>
        <taxon>Viridiplantae</taxon>
        <taxon>Streptophyta</taxon>
        <taxon>Embryophyta</taxon>
        <taxon>Tracheophyta</taxon>
        <taxon>Spermatophyta</taxon>
        <taxon>Magnoliopsida</taxon>
        <taxon>Liliopsida</taxon>
        <taxon>Poales</taxon>
        <taxon>Poaceae</taxon>
        <taxon>PACMAD clade</taxon>
        <taxon>Arundinoideae</taxon>
        <taxon>Arundineae</taxon>
        <taxon>Arundo</taxon>
    </lineage>
</organism>
<evidence type="ECO:0000256" key="3">
    <source>
        <dbReference type="PROSITE-ProRule" id="PRU00708"/>
    </source>
</evidence>
<dbReference type="Gene3D" id="1.25.40.10">
    <property type="entry name" value="Tetratricopeptide repeat domain"/>
    <property type="match status" value="2"/>
</dbReference>
<keyword evidence="2" id="KW-0809">Transit peptide</keyword>
<keyword evidence="1" id="KW-0677">Repeat</keyword>
<dbReference type="AlphaFoldDB" id="A0A0A9CJC0"/>
<evidence type="ECO:0000256" key="1">
    <source>
        <dbReference type="ARBA" id="ARBA00022737"/>
    </source>
</evidence>
<evidence type="ECO:0008006" key="5">
    <source>
        <dbReference type="Google" id="ProtNLM"/>
    </source>
</evidence>
<evidence type="ECO:0000313" key="4">
    <source>
        <dbReference type="EMBL" id="JAD74548.1"/>
    </source>
</evidence>
<reference evidence="4" key="2">
    <citation type="journal article" date="2015" name="Data Brief">
        <title>Shoot transcriptome of the giant reed, Arundo donax.</title>
        <authorList>
            <person name="Barrero R.A."/>
            <person name="Guerrero F.D."/>
            <person name="Moolhuijzen P."/>
            <person name="Goolsby J.A."/>
            <person name="Tidwell J."/>
            <person name="Bellgard S.E."/>
            <person name="Bellgard M.I."/>
        </authorList>
    </citation>
    <scope>NUCLEOTIDE SEQUENCE</scope>
    <source>
        <tissue evidence="4">Shoot tissue taken approximately 20 cm above the soil surface</tissue>
    </source>
</reference>
<dbReference type="GO" id="GO:0009451">
    <property type="term" value="P:RNA modification"/>
    <property type="evidence" value="ECO:0007669"/>
    <property type="project" value="InterPro"/>
</dbReference>
<dbReference type="InterPro" id="IPR046960">
    <property type="entry name" value="PPR_At4g14850-like_plant"/>
</dbReference>
<name>A0A0A9CJC0_ARUDO</name>
<proteinExistence type="predicted"/>
<dbReference type="PROSITE" id="PS51375">
    <property type="entry name" value="PPR"/>
    <property type="match status" value="1"/>
</dbReference>
<dbReference type="Pfam" id="PF01535">
    <property type="entry name" value="PPR"/>
    <property type="match status" value="2"/>
</dbReference>
<dbReference type="InterPro" id="IPR011990">
    <property type="entry name" value="TPR-like_helical_dom_sf"/>
</dbReference>
<sequence>MPRPSVHSYNAMLAGYARLALAAPAAELFAMMPQRDLVSYKPAMIALARGAEMKGAVAMYSELRNKSPSLGYSHHIFLALLVACAELMDRELARQLHAHLVALGFLFDVNIASSLLDVYRKCSRVDDAGKLFGEMPIKDVQMWTTIVCAYAEGGQLAAVMGSLIRCQIGISFHGMLSSRDMFAMGSQWKR</sequence>
<dbReference type="PANTHER" id="PTHR47926:SF533">
    <property type="entry name" value="DYW DOMAIN-CONTAINING PROTEIN"/>
    <property type="match status" value="1"/>
</dbReference>
<evidence type="ECO:0000256" key="2">
    <source>
        <dbReference type="ARBA" id="ARBA00022946"/>
    </source>
</evidence>
<reference evidence="4" key="1">
    <citation type="submission" date="2014-09" db="EMBL/GenBank/DDBJ databases">
        <authorList>
            <person name="Magalhaes I.L.F."/>
            <person name="Oliveira U."/>
            <person name="Santos F.R."/>
            <person name="Vidigal T.H.D.A."/>
            <person name="Brescovit A.D."/>
            <person name="Santos A.J."/>
        </authorList>
    </citation>
    <scope>NUCLEOTIDE SEQUENCE</scope>
    <source>
        <tissue evidence="4">Shoot tissue taken approximately 20 cm above the soil surface</tissue>
    </source>
</reference>
<dbReference type="InterPro" id="IPR002885">
    <property type="entry name" value="PPR_rpt"/>
</dbReference>
<protein>
    <recommendedName>
        <fullName evidence="5">Pentatricopeptide repeat-containing protein</fullName>
    </recommendedName>
</protein>
<dbReference type="PANTHER" id="PTHR47926">
    <property type="entry name" value="PENTATRICOPEPTIDE REPEAT-CONTAINING PROTEIN"/>
    <property type="match status" value="1"/>
</dbReference>